<keyword evidence="3 6" id="KW-0328">Glycosyltransferase</keyword>
<dbReference type="UniPathway" id="UPA00070">
    <property type="reaction ID" value="UER00119"/>
</dbReference>
<dbReference type="PANTHER" id="PTHR19278">
    <property type="entry name" value="OROTATE PHOSPHORIBOSYLTRANSFERASE"/>
    <property type="match status" value="1"/>
</dbReference>
<sequence length="210" mass="22828">MNEDQVLEVLQKVGAFRAGHFVFVSGLHADTYVNKNAMYPYTHEMSGLCRGIAELFKGQGVEAVVGPATGGIILAQWVAYHLTEIEGREVYGTYADKDGEGFVIKRGYDEIIKGKKTLVVEDLVTTGGSLRKVVTEARRVGADVVGAVAICNRGDVTKEMAGNPPVFKSLLTVQLDQWPADECDLCKRGIPVNTDIGHGKEFLAKKKAEK</sequence>
<comment type="function">
    <text evidence="6">Catalyzes the transfer of a ribosyl phosphate group from 5-phosphoribose 1-diphosphate to orotate, leading to the formation of orotidine monophosphate (OMP).</text>
</comment>
<dbReference type="HAMAP" id="MF_01208">
    <property type="entry name" value="PyrE"/>
    <property type="match status" value="1"/>
</dbReference>
<dbReference type="CDD" id="cd06223">
    <property type="entry name" value="PRTases_typeI"/>
    <property type="match status" value="1"/>
</dbReference>
<evidence type="ECO:0000256" key="1">
    <source>
        <dbReference type="ARBA" id="ARBA00004889"/>
    </source>
</evidence>
<dbReference type="Pfam" id="PF00156">
    <property type="entry name" value="Pribosyltran"/>
    <property type="match status" value="1"/>
</dbReference>
<evidence type="ECO:0000313" key="9">
    <source>
        <dbReference type="Proteomes" id="UP000176914"/>
    </source>
</evidence>
<reference evidence="8 9" key="1">
    <citation type="journal article" date="2016" name="Nat. Commun.">
        <title>Thousands of microbial genomes shed light on interconnected biogeochemical processes in an aquifer system.</title>
        <authorList>
            <person name="Anantharaman K."/>
            <person name="Brown C.T."/>
            <person name="Hug L.A."/>
            <person name="Sharon I."/>
            <person name="Castelle C.J."/>
            <person name="Probst A.J."/>
            <person name="Thomas B.C."/>
            <person name="Singh A."/>
            <person name="Wilkins M.J."/>
            <person name="Karaoz U."/>
            <person name="Brodie E.L."/>
            <person name="Williams K.H."/>
            <person name="Hubbard S.S."/>
            <person name="Banfield J.F."/>
        </authorList>
    </citation>
    <scope>NUCLEOTIDE SEQUENCE [LARGE SCALE GENOMIC DNA]</scope>
</reference>
<keyword evidence="6" id="KW-0460">Magnesium</keyword>
<feature type="domain" description="Phosphoribosyltransferase" evidence="7">
    <location>
        <begin position="59"/>
        <end position="159"/>
    </location>
</feature>
<dbReference type="InterPro" id="IPR029057">
    <property type="entry name" value="PRTase-like"/>
</dbReference>
<evidence type="ECO:0000256" key="5">
    <source>
        <dbReference type="ARBA" id="ARBA00022975"/>
    </source>
</evidence>
<accession>A0A1F6E6F9</accession>
<comment type="cofactor">
    <cofactor evidence="6">
        <name>Mg(2+)</name>
        <dbReference type="ChEBI" id="CHEBI:18420"/>
    </cofactor>
</comment>
<dbReference type="EC" id="2.4.2.10" evidence="2 6"/>
<keyword evidence="5 6" id="KW-0665">Pyrimidine biosynthesis</keyword>
<dbReference type="SUPFAM" id="SSF53271">
    <property type="entry name" value="PRTase-like"/>
    <property type="match status" value="1"/>
</dbReference>
<comment type="similarity">
    <text evidence="6">Belongs to the purine/pyrimidine phosphoribosyltransferase family. PyrE subfamily.</text>
</comment>
<feature type="binding site" evidence="6">
    <location>
        <position position="125"/>
    </location>
    <ligand>
        <name>orotate</name>
        <dbReference type="ChEBI" id="CHEBI:30839"/>
    </ligand>
</feature>
<gene>
    <name evidence="6" type="primary">pyrE</name>
    <name evidence="8" type="ORF">A3C20_03475</name>
</gene>
<proteinExistence type="inferred from homology"/>
<name>A0A1F6E6F9_9BACT</name>
<keyword evidence="4 6" id="KW-0808">Transferase</keyword>
<feature type="binding site" description="in other chain" evidence="6">
    <location>
        <begin position="121"/>
        <end position="129"/>
    </location>
    <ligand>
        <name>5-phospho-alpha-D-ribose 1-diphosphate</name>
        <dbReference type="ChEBI" id="CHEBI:58017"/>
        <note>ligand shared between dimeric partners</note>
    </ligand>
</feature>
<evidence type="ECO:0000256" key="2">
    <source>
        <dbReference type="ARBA" id="ARBA00011971"/>
    </source>
</evidence>
<dbReference type="GO" id="GO:0044205">
    <property type="term" value="P:'de novo' UMP biosynthetic process"/>
    <property type="evidence" value="ECO:0007669"/>
    <property type="project" value="UniProtKB-UniRule"/>
</dbReference>
<comment type="catalytic activity">
    <reaction evidence="6">
        <text>orotidine 5'-phosphate + diphosphate = orotate + 5-phospho-alpha-D-ribose 1-diphosphate</text>
        <dbReference type="Rhea" id="RHEA:10380"/>
        <dbReference type="ChEBI" id="CHEBI:30839"/>
        <dbReference type="ChEBI" id="CHEBI:33019"/>
        <dbReference type="ChEBI" id="CHEBI:57538"/>
        <dbReference type="ChEBI" id="CHEBI:58017"/>
        <dbReference type="EC" id="2.4.2.10"/>
    </reaction>
</comment>
<feature type="binding site" description="in other chain" evidence="6">
    <location>
        <position position="97"/>
    </location>
    <ligand>
        <name>5-phospho-alpha-D-ribose 1-diphosphate</name>
        <dbReference type="ChEBI" id="CHEBI:58017"/>
        <note>ligand shared between dimeric partners</note>
    </ligand>
</feature>
<dbReference type="Gene3D" id="3.40.50.2020">
    <property type="match status" value="1"/>
</dbReference>
<comment type="caution">
    <text evidence="8">The sequence shown here is derived from an EMBL/GenBank/DDBJ whole genome shotgun (WGS) entry which is preliminary data.</text>
</comment>
<dbReference type="GO" id="GO:0000287">
    <property type="term" value="F:magnesium ion binding"/>
    <property type="evidence" value="ECO:0007669"/>
    <property type="project" value="UniProtKB-UniRule"/>
</dbReference>
<protein>
    <recommendedName>
        <fullName evidence="2 6">Orotate phosphoribosyltransferase</fullName>
        <shortName evidence="6">OPRT</shortName>
        <shortName evidence="6">OPRTase</shortName>
        <ecNumber evidence="2 6">2.4.2.10</ecNumber>
    </recommendedName>
</protein>
<evidence type="ECO:0000256" key="3">
    <source>
        <dbReference type="ARBA" id="ARBA00022676"/>
    </source>
</evidence>
<organism evidence="8 9">
    <name type="scientific">Candidatus Kaiserbacteria bacterium RIFCSPHIGHO2_02_FULL_55_25</name>
    <dbReference type="NCBI Taxonomy" id="1798498"/>
    <lineage>
        <taxon>Bacteria</taxon>
        <taxon>Candidatus Kaiseribacteriota</taxon>
    </lineage>
</organism>
<comment type="subunit">
    <text evidence="6">Homodimer.</text>
</comment>
<evidence type="ECO:0000256" key="4">
    <source>
        <dbReference type="ARBA" id="ARBA00022679"/>
    </source>
</evidence>
<dbReference type="GO" id="GO:0004588">
    <property type="term" value="F:orotate phosphoribosyltransferase activity"/>
    <property type="evidence" value="ECO:0007669"/>
    <property type="project" value="UniProtKB-UniRule"/>
</dbReference>
<comment type="pathway">
    <text evidence="1 6">Pyrimidine metabolism; UMP biosynthesis via de novo pathway; UMP from orotate: step 1/2.</text>
</comment>
<dbReference type="AlphaFoldDB" id="A0A1F6E6F9"/>
<comment type="caution">
    <text evidence="6">Lacks conserved residue(s) required for the propagation of feature annotation.</text>
</comment>
<evidence type="ECO:0000313" key="8">
    <source>
        <dbReference type="EMBL" id="OGG69167.1"/>
    </source>
</evidence>
<dbReference type="GO" id="GO:0019856">
    <property type="term" value="P:pyrimidine nucleobase biosynthetic process"/>
    <property type="evidence" value="ECO:0007669"/>
    <property type="project" value="TreeGrafter"/>
</dbReference>
<dbReference type="InterPro" id="IPR023031">
    <property type="entry name" value="OPRT"/>
</dbReference>
<feature type="binding site" evidence="6">
    <location>
        <position position="153"/>
    </location>
    <ligand>
        <name>orotate</name>
        <dbReference type="ChEBI" id="CHEBI:30839"/>
    </ligand>
</feature>
<dbReference type="PANTHER" id="PTHR19278:SF9">
    <property type="entry name" value="URIDINE 5'-MONOPHOSPHATE SYNTHASE"/>
    <property type="match status" value="1"/>
</dbReference>
<dbReference type="EMBL" id="MFLL01000018">
    <property type="protein sequence ID" value="OGG69167.1"/>
    <property type="molecule type" value="Genomic_DNA"/>
</dbReference>
<dbReference type="InterPro" id="IPR000836">
    <property type="entry name" value="PRTase_dom"/>
</dbReference>
<evidence type="ECO:0000256" key="6">
    <source>
        <dbReference type="HAMAP-Rule" id="MF_01208"/>
    </source>
</evidence>
<dbReference type="Proteomes" id="UP000176914">
    <property type="component" value="Unassembled WGS sequence"/>
</dbReference>
<evidence type="ECO:0000259" key="7">
    <source>
        <dbReference type="Pfam" id="PF00156"/>
    </source>
</evidence>